<dbReference type="PANTHER" id="PTHR43861">
    <property type="entry name" value="TRANS-ACONITATE 2-METHYLTRANSFERASE-RELATED"/>
    <property type="match status" value="1"/>
</dbReference>
<dbReference type="PANTHER" id="PTHR43861:SF6">
    <property type="entry name" value="METHYLTRANSFERASE TYPE 11"/>
    <property type="match status" value="1"/>
</dbReference>
<dbReference type="EMBL" id="PHFL01000039">
    <property type="protein sequence ID" value="RFM24553.1"/>
    <property type="molecule type" value="Genomic_DNA"/>
</dbReference>
<dbReference type="AlphaFoldDB" id="A0A395M186"/>
<organism evidence="1 2">
    <name type="scientific">Candidatus Thermochlorobacter aerophilus</name>
    <dbReference type="NCBI Taxonomy" id="1868324"/>
    <lineage>
        <taxon>Bacteria</taxon>
        <taxon>Pseudomonadati</taxon>
        <taxon>Chlorobiota</taxon>
        <taxon>Chlorobiia</taxon>
        <taxon>Chlorobiales</taxon>
        <taxon>Candidatus Thermochlorobacteriaceae</taxon>
        <taxon>Candidatus Thermochlorobacter</taxon>
    </lineage>
</organism>
<dbReference type="CDD" id="cd02440">
    <property type="entry name" value="AdoMet_MTases"/>
    <property type="match status" value="1"/>
</dbReference>
<gene>
    <name evidence="1" type="ORF">D0433_06095</name>
</gene>
<dbReference type="GO" id="GO:0032259">
    <property type="term" value="P:methylation"/>
    <property type="evidence" value="ECO:0007669"/>
    <property type="project" value="UniProtKB-KW"/>
</dbReference>
<accession>A0A395M186</accession>
<evidence type="ECO:0000313" key="2">
    <source>
        <dbReference type="Proteomes" id="UP000266389"/>
    </source>
</evidence>
<reference evidence="1 2" key="1">
    <citation type="journal article" date="2011" name="ISME J.">
        <title>Community ecology of hot spring cyanobacterial mats: predominant populations and their functional potential.</title>
        <authorList>
            <person name="Klatt C.G."/>
            <person name="Wood J.M."/>
            <person name="Rusch D.B."/>
            <person name="Bateson M.M."/>
            <person name="Hamamura N."/>
            <person name="Heidelberg J.F."/>
            <person name="Grossman A.R."/>
            <person name="Bhaya D."/>
            <person name="Cohan F.M."/>
            <person name="Kuhl M."/>
            <person name="Bryant D.A."/>
            <person name="Ward D.M."/>
        </authorList>
    </citation>
    <scope>NUCLEOTIDE SEQUENCE [LARGE SCALE GENOMIC DNA]</scope>
    <source>
        <strain evidence="1">OS</strain>
    </source>
</reference>
<keyword evidence="1" id="KW-0808">Transferase</keyword>
<dbReference type="Proteomes" id="UP000266389">
    <property type="component" value="Unassembled WGS sequence"/>
</dbReference>
<dbReference type="Pfam" id="PF13489">
    <property type="entry name" value="Methyltransf_23"/>
    <property type="match status" value="1"/>
</dbReference>
<proteinExistence type="predicted"/>
<comment type="caution">
    <text evidence="1">The sequence shown here is derived from an EMBL/GenBank/DDBJ whole genome shotgun (WGS) entry which is preliminary data.</text>
</comment>
<dbReference type="Gene3D" id="3.40.50.150">
    <property type="entry name" value="Vaccinia Virus protein VP39"/>
    <property type="match status" value="1"/>
</dbReference>
<dbReference type="GO" id="GO:0008168">
    <property type="term" value="F:methyltransferase activity"/>
    <property type="evidence" value="ECO:0007669"/>
    <property type="project" value="UniProtKB-KW"/>
</dbReference>
<dbReference type="InterPro" id="IPR029063">
    <property type="entry name" value="SAM-dependent_MTases_sf"/>
</dbReference>
<evidence type="ECO:0000313" key="1">
    <source>
        <dbReference type="EMBL" id="RFM24553.1"/>
    </source>
</evidence>
<name>A0A395M186_9BACT</name>
<protein>
    <submittedName>
        <fullName evidence="1">Class I SAM-dependent methyltransferase</fullName>
    </submittedName>
</protein>
<sequence length="245" mass="27986">MEKVLYDEMRQNETDHWWFQARREILLQVIKSFVPKGAAVLDVGCGTGFILEALQHEYDVYGLDHAEVAVNYCHERGLTCVKQGLLGEETFNGKKFQLVLFLDVIEHIEDDLAVVSIAKQYLSENGIVMITVPAFQFLWSAHDEIHHHKRRYTKESLTSLLLRAGYTVRYITYFNTLLFPIIALIRAVGNLTGRRNASDAKPENKLINDMLYRVFKSERVLLPNISLPFGVSLLTVAEVKTTNNA</sequence>
<dbReference type="SUPFAM" id="SSF53335">
    <property type="entry name" value="S-adenosyl-L-methionine-dependent methyltransferases"/>
    <property type="match status" value="1"/>
</dbReference>
<keyword evidence="1" id="KW-0489">Methyltransferase</keyword>